<keyword evidence="3" id="KW-1185">Reference proteome</keyword>
<evidence type="ECO:0000313" key="2">
    <source>
        <dbReference type="EMBL" id="EGG08007.1"/>
    </source>
</evidence>
<feature type="chain" id="PRO_5003315251" evidence="1">
    <location>
        <begin position="23"/>
        <end position="129"/>
    </location>
</feature>
<accession>F4RI87</accession>
<sequence length="129" mass="14443">MLRLIPIISFLVFSLWIQGLEAGKECICDLRFTFTKRHAYCTSTYPDETVCKCKWSRCSSPLVNTHYVRMSGCYLIGGDGSSGVSNQDCTRYEYDPLNVNYICHDGGQSYTCPGNLLTFGSKAMVCTDC</sequence>
<dbReference type="VEuPathDB" id="FungiDB:MELLADRAFT_124133"/>
<gene>
    <name evidence="2" type="ORF">MELLADRAFT_124133</name>
</gene>
<proteinExistence type="predicted"/>
<keyword evidence="1" id="KW-0732">Signal</keyword>
<name>F4RI87_MELLP</name>
<dbReference type="GeneID" id="18926640"/>
<dbReference type="RefSeq" id="XP_007408772.1">
    <property type="nucleotide sequence ID" value="XM_007408710.1"/>
</dbReference>
<reference evidence="3" key="1">
    <citation type="journal article" date="2011" name="Proc. Natl. Acad. Sci. U.S.A.">
        <title>Obligate biotrophy features unraveled by the genomic analysis of rust fungi.</title>
        <authorList>
            <person name="Duplessis S."/>
            <person name="Cuomo C.A."/>
            <person name="Lin Y.-C."/>
            <person name="Aerts A."/>
            <person name="Tisserant E."/>
            <person name="Veneault-Fourrey C."/>
            <person name="Joly D.L."/>
            <person name="Hacquard S."/>
            <person name="Amselem J."/>
            <person name="Cantarel B.L."/>
            <person name="Chiu R."/>
            <person name="Coutinho P.M."/>
            <person name="Feau N."/>
            <person name="Field M."/>
            <person name="Frey P."/>
            <person name="Gelhaye E."/>
            <person name="Goldberg J."/>
            <person name="Grabherr M.G."/>
            <person name="Kodira C.D."/>
            <person name="Kohler A."/>
            <person name="Kuees U."/>
            <person name="Lindquist E.A."/>
            <person name="Lucas S.M."/>
            <person name="Mago R."/>
            <person name="Mauceli E."/>
            <person name="Morin E."/>
            <person name="Murat C."/>
            <person name="Pangilinan J.L."/>
            <person name="Park R."/>
            <person name="Pearson M."/>
            <person name="Quesneville H."/>
            <person name="Rouhier N."/>
            <person name="Sakthikumar S."/>
            <person name="Salamov A.A."/>
            <person name="Schmutz J."/>
            <person name="Selles B."/>
            <person name="Shapiro H."/>
            <person name="Tanguay P."/>
            <person name="Tuskan G.A."/>
            <person name="Henrissat B."/>
            <person name="Van de Peer Y."/>
            <person name="Rouze P."/>
            <person name="Ellis J.G."/>
            <person name="Dodds P.N."/>
            <person name="Schein J.E."/>
            <person name="Zhong S."/>
            <person name="Hamelin R.C."/>
            <person name="Grigoriev I.V."/>
            <person name="Szabo L.J."/>
            <person name="Martin F."/>
        </authorList>
    </citation>
    <scope>NUCLEOTIDE SEQUENCE [LARGE SCALE GENOMIC DNA]</scope>
    <source>
        <strain evidence="3">98AG31 / pathotype 3-4-7</strain>
    </source>
</reference>
<evidence type="ECO:0000256" key="1">
    <source>
        <dbReference type="SAM" id="SignalP"/>
    </source>
</evidence>
<dbReference type="HOGENOM" id="CLU_150810_0_0_1"/>
<dbReference type="Proteomes" id="UP000001072">
    <property type="component" value="Unassembled WGS sequence"/>
</dbReference>
<organism evidence="3">
    <name type="scientific">Melampsora larici-populina (strain 98AG31 / pathotype 3-4-7)</name>
    <name type="common">Poplar leaf rust fungus</name>
    <dbReference type="NCBI Taxonomy" id="747676"/>
    <lineage>
        <taxon>Eukaryota</taxon>
        <taxon>Fungi</taxon>
        <taxon>Dikarya</taxon>
        <taxon>Basidiomycota</taxon>
        <taxon>Pucciniomycotina</taxon>
        <taxon>Pucciniomycetes</taxon>
        <taxon>Pucciniales</taxon>
        <taxon>Melampsoraceae</taxon>
        <taxon>Melampsora</taxon>
    </lineage>
</organism>
<evidence type="ECO:0000313" key="3">
    <source>
        <dbReference type="Proteomes" id="UP000001072"/>
    </source>
</evidence>
<feature type="signal peptide" evidence="1">
    <location>
        <begin position="1"/>
        <end position="22"/>
    </location>
</feature>
<dbReference type="KEGG" id="mlr:MELLADRAFT_124133"/>
<dbReference type="InParanoid" id="F4RI87"/>
<protein>
    <submittedName>
        <fullName evidence="2">Secreted protein</fullName>
    </submittedName>
</protein>
<dbReference type="EMBL" id="GL883102">
    <property type="protein sequence ID" value="EGG08007.1"/>
    <property type="molecule type" value="Genomic_DNA"/>
</dbReference>
<dbReference type="AlphaFoldDB" id="F4RI87"/>